<feature type="DNA-binding region" description="H-T-H motif" evidence="2">
    <location>
        <begin position="33"/>
        <end position="52"/>
    </location>
</feature>
<reference evidence="4 5" key="1">
    <citation type="journal article" date="2015" name="Genome Announc.">
        <title>Expanding the biotechnology potential of lactobacilli through comparative genomics of 213 strains and associated genera.</title>
        <authorList>
            <person name="Sun Z."/>
            <person name="Harris H.M."/>
            <person name="McCann A."/>
            <person name="Guo C."/>
            <person name="Argimon S."/>
            <person name="Zhang W."/>
            <person name="Yang X."/>
            <person name="Jeffery I.B."/>
            <person name="Cooney J.C."/>
            <person name="Kagawa T.F."/>
            <person name="Liu W."/>
            <person name="Song Y."/>
            <person name="Salvetti E."/>
            <person name="Wrobel A."/>
            <person name="Rasinkangas P."/>
            <person name="Parkhill J."/>
            <person name="Rea M.C."/>
            <person name="O'Sullivan O."/>
            <person name="Ritari J."/>
            <person name="Douillard F.P."/>
            <person name="Paul Ross R."/>
            <person name="Yang R."/>
            <person name="Briner A.E."/>
            <person name="Felis G.E."/>
            <person name="de Vos W.M."/>
            <person name="Barrangou R."/>
            <person name="Klaenhammer T.R."/>
            <person name="Caufield P.W."/>
            <person name="Cui Y."/>
            <person name="Zhang H."/>
            <person name="O'Toole P.W."/>
        </authorList>
    </citation>
    <scope>NUCLEOTIDE SEQUENCE [LARGE SCALE GENOMIC DNA]</scope>
    <source>
        <strain evidence="4 5">DSM 20515</strain>
    </source>
</reference>
<organism evidence="4 5">
    <name type="scientific">Secundilactobacillus collinoides DSM 20515 = JCM 1123</name>
    <dbReference type="NCBI Taxonomy" id="1423733"/>
    <lineage>
        <taxon>Bacteria</taxon>
        <taxon>Bacillati</taxon>
        <taxon>Bacillota</taxon>
        <taxon>Bacilli</taxon>
        <taxon>Lactobacillales</taxon>
        <taxon>Lactobacillaceae</taxon>
        <taxon>Secundilactobacillus</taxon>
    </lineage>
</organism>
<evidence type="ECO:0000259" key="3">
    <source>
        <dbReference type="PROSITE" id="PS50977"/>
    </source>
</evidence>
<evidence type="ECO:0000313" key="4">
    <source>
        <dbReference type="EMBL" id="KRM77463.1"/>
    </source>
</evidence>
<gene>
    <name evidence="4" type="ORF">FC82_GL000086</name>
</gene>
<accession>A0A0R2BEE2</accession>
<dbReference type="PANTHER" id="PTHR43479:SF11">
    <property type="entry name" value="ACREF_ENVCD OPERON REPRESSOR-RELATED"/>
    <property type="match status" value="1"/>
</dbReference>
<feature type="domain" description="HTH tetR-type" evidence="3">
    <location>
        <begin position="10"/>
        <end position="70"/>
    </location>
</feature>
<dbReference type="RefSeq" id="WP_056996102.1">
    <property type="nucleotide sequence ID" value="NZ_AYYR01000010.1"/>
</dbReference>
<dbReference type="InterPro" id="IPR050624">
    <property type="entry name" value="HTH-type_Tx_Regulator"/>
</dbReference>
<dbReference type="InterPro" id="IPR001647">
    <property type="entry name" value="HTH_TetR"/>
</dbReference>
<comment type="caution">
    <text evidence="4">The sequence shown here is derived from an EMBL/GenBank/DDBJ whole genome shotgun (WGS) entry which is preliminary data.</text>
</comment>
<evidence type="ECO:0000256" key="1">
    <source>
        <dbReference type="ARBA" id="ARBA00023125"/>
    </source>
</evidence>
<proteinExistence type="predicted"/>
<dbReference type="Gene3D" id="1.10.357.10">
    <property type="entry name" value="Tetracycline Repressor, domain 2"/>
    <property type="match status" value="1"/>
</dbReference>
<dbReference type="Pfam" id="PF14278">
    <property type="entry name" value="TetR_C_8"/>
    <property type="match status" value="1"/>
</dbReference>
<dbReference type="InterPro" id="IPR039532">
    <property type="entry name" value="TetR_C_Firmicutes"/>
</dbReference>
<dbReference type="SUPFAM" id="SSF46689">
    <property type="entry name" value="Homeodomain-like"/>
    <property type="match status" value="1"/>
</dbReference>
<sequence>MNTNARNVTEINKQKMIQSLLMLLNTKNFNQITISEISREAQVSKRTFYRAFHSKEAVLADYGLDSFNQYIATIKQIEQPDFFKIIQGLFEFWYQRRKIVKTLIDQHLFNLVFEQVQSELVSTYLSLSFSWHQVTNDNEIRLLMQFMLGGITEIIQDWLSVPNPESPVGITEKFQKIIRDIQILPN</sequence>
<dbReference type="AlphaFoldDB" id="A0A0R2BEE2"/>
<dbReference type="Proteomes" id="UP000051845">
    <property type="component" value="Unassembled WGS sequence"/>
</dbReference>
<dbReference type="PROSITE" id="PS50977">
    <property type="entry name" value="HTH_TETR_2"/>
    <property type="match status" value="1"/>
</dbReference>
<dbReference type="EMBL" id="AYYR01000010">
    <property type="protein sequence ID" value="KRM77463.1"/>
    <property type="molecule type" value="Genomic_DNA"/>
</dbReference>
<dbReference type="PANTHER" id="PTHR43479">
    <property type="entry name" value="ACREF/ENVCD OPERON REPRESSOR-RELATED"/>
    <property type="match status" value="1"/>
</dbReference>
<evidence type="ECO:0000256" key="2">
    <source>
        <dbReference type="PROSITE-ProRule" id="PRU00335"/>
    </source>
</evidence>
<evidence type="ECO:0000313" key="5">
    <source>
        <dbReference type="Proteomes" id="UP000051845"/>
    </source>
</evidence>
<protein>
    <submittedName>
        <fullName evidence="4">Transcriptional regulator-like protein</fullName>
    </submittedName>
</protein>
<dbReference type="PATRIC" id="fig|1423733.4.peg.87"/>
<dbReference type="GO" id="GO:0003677">
    <property type="term" value="F:DNA binding"/>
    <property type="evidence" value="ECO:0007669"/>
    <property type="project" value="UniProtKB-UniRule"/>
</dbReference>
<keyword evidence="1 2" id="KW-0238">DNA-binding</keyword>
<dbReference type="InterPro" id="IPR009057">
    <property type="entry name" value="Homeodomain-like_sf"/>
</dbReference>
<name>A0A0R2BEE2_SECCO</name>
<dbReference type="Pfam" id="PF00440">
    <property type="entry name" value="TetR_N"/>
    <property type="match status" value="1"/>
</dbReference>